<dbReference type="CDD" id="cd05086">
    <property type="entry name" value="PTKc_Aatyk2"/>
    <property type="match status" value="1"/>
</dbReference>
<dbReference type="EC" id="2.7.11.1" evidence="2"/>
<gene>
    <name evidence="23" type="primary">LMTK2</name>
</gene>
<dbReference type="InterPro" id="IPR011009">
    <property type="entry name" value="Kinase-like_dom_sf"/>
</dbReference>
<dbReference type="GO" id="GO:0004864">
    <property type="term" value="F:protein phosphatase inhibitor activity"/>
    <property type="evidence" value="ECO:0007669"/>
    <property type="project" value="Ensembl"/>
</dbReference>
<evidence type="ECO:0000256" key="16">
    <source>
        <dbReference type="ARBA" id="ARBA00071818"/>
    </source>
</evidence>
<keyword evidence="8" id="KW-0418">Kinase</keyword>
<feature type="chain" id="PRO_5025678494" description="Serine/threonine-protein kinase LMTK2" evidence="21">
    <location>
        <begin position="43"/>
        <end position="1508"/>
    </location>
</feature>
<feature type="region of interest" description="Disordered" evidence="20">
    <location>
        <begin position="1307"/>
        <end position="1326"/>
    </location>
</feature>
<comment type="subunit">
    <text evidence="15">Interacts with PPP1C and inhibitor-2.</text>
</comment>
<sequence>MQQRGGLGGGAGRRGGGPLPLGPRRPLGLVLLLSLLLGSGGAAPLPRAGAEEGATAEVSSSFVILSICTLVVLVILLANCVSCCKDPEIDFKEFEDNFDDEIDFTPPAEDTPSVQSPAEVFTLSVPNIALPTPSQFPSRTDGSKSQVARQSLNYIQEIGNGWFGKVLLGEIYRGSSVARVIVKELKASAGPKEQEQFLRNGEPYYILQHPNVLQCIGQCVEAIPYLLVFEFCDLGDLKTYICNEQEHIKGDSQIMLLQRMACEIAAGLAVMHKHNFVHSDLALRNCFLTSDLNVKVGDYGIGFSRYKEDYIETDEKKLVPLRWTAPELVTSFQDRLLSAEQNKYSNIWSLGVTLWELFENAAQPYSDFSDREVLTHVIKEKQVKLFKPRLEQPYSDRWYEVLQFCWLPPEKRPTAEEVHRLLTYLRMQSQRDSEIDFEQQWNALKPNTSNRETNSSAFPILDHFTGDRLGHEMEEVLTVTETSQGLSFEYIWEAAKHDHFDECGHVNPDEAMTYTSIFFPVEVFERSLSEQGSGAQDGSGQEASLAVPGVLPVFDAHKLSVGNDYYIQLEEKGSGCSMNFDNQSVVLTTEVDHQEAVQEKNSHFMVLRDLDIEESSTDGDFFHYNTDPKEEFLPAASSPESPFQNIFNDIDRSEELTNRKILGFAETNDIPKDFKPAVLNSNTDARKAVGLSAKEHSSHASENETVSLCENISNQSDLVTLEELSDNFLFLQEKNLLTGLLSNKTSSDFGQKPEDVLKGILETSNRNSVEPEPVLAENAQVFSLIRQSLRTVKDENFNPVTMNKDPSSQSEATVEMQASSSPLTAHKSCDKHANPPYLKDEEKLSNVDVNEVVPCNIDILCQGKLSNNAKNNNVGNNPCYGVAVETDGCDAQTKQGMLFKSDEIAFNREKCSDQEDMKINLQEKSPILKKDECVLEERQETSNHFENCKDVPEEVTFISVATSDCTSQDSLLEDSPSPIQTVEQALETPDSLDSLDVNEVLESLQAQSPQKLLPPDKPADSGYETENLESPEWTSHITVEDASSVDTALCVVSESNVSALPSNPVIIVSEAAACLDAVNSNFEITPKVFLGGNQNSYRDSAYFSDNDSEPDKKTEETVNLSRETMCVVSSDRGENNTEEDYSFEERQQKCDVRNYQDTNNQNAKLEINHDLEIQEMDVRMQGCPDEWAEATLNSLEISMESNLRDEIKLCETSHKTVSCVGTNTSELLSHRDLKSVHNIHSALDLSNSEKSFYHIEGQKLKEPDIEGKYLGKLDVSGMLDLEDGDDADEEDENSDSEDDMRTFHMHSLSSDSEDETVHQVPEILTDKDEGKHLRSLLKLPKPLNERQHENWKNDKKAVTFFDDVTVYLFDQEMPTKELGNRAADLNGEGSRSTPVPSSSFSYLNRFANSESSTDEEGGGFEWDDDFSSPEPSFISKAANSLISSKPPLQSSKYFSPPPPSRTLDQNWSHSSPYSRFSISPANMASFSLTHLTDSDIEQGGSSEDGEKD</sequence>
<dbReference type="GO" id="GO:0070853">
    <property type="term" value="F:myosin VI binding"/>
    <property type="evidence" value="ECO:0007669"/>
    <property type="project" value="Ensembl"/>
</dbReference>
<evidence type="ECO:0000256" key="5">
    <source>
        <dbReference type="ARBA" id="ARBA00022679"/>
    </source>
</evidence>
<dbReference type="GO" id="GO:0016020">
    <property type="term" value="C:membrane"/>
    <property type="evidence" value="ECO:0007669"/>
    <property type="project" value="UniProtKB-SubCell"/>
</dbReference>
<reference evidence="23" key="1">
    <citation type="submission" date="2025-08" db="UniProtKB">
        <authorList>
            <consortium name="Ensembl"/>
        </authorList>
    </citation>
    <scope>IDENTIFICATION</scope>
</reference>
<dbReference type="OrthoDB" id="5973359at2759"/>
<dbReference type="GO" id="GO:0033572">
    <property type="term" value="P:transferrin transport"/>
    <property type="evidence" value="ECO:0007669"/>
    <property type="project" value="Ensembl"/>
</dbReference>
<feature type="region of interest" description="Disordered" evidence="20">
    <location>
        <begin position="1408"/>
        <end position="1474"/>
    </location>
</feature>
<dbReference type="CTD" id="22853"/>
<evidence type="ECO:0000256" key="9">
    <source>
        <dbReference type="ARBA" id="ARBA00022840"/>
    </source>
</evidence>
<dbReference type="GO" id="GO:0001881">
    <property type="term" value="P:receptor recycling"/>
    <property type="evidence" value="ECO:0007669"/>
    <property type="project" value="Ensembl"/>
</dbReference>
<dbReference type="GO" id="GO:0045022">
    <property type="term" value="P:early endosome to late endosome transport"/>
    <property type="evidence" value="ECO:0007669"/>
    <property type="project" value="Ensembl"/>
</dbReference>
<keyword evidence="21" id="KW-0732">Signal</keyword>
<dbReference type="Gene3D" id="1.10.510.10">
    <property type="entry name" value="Transferase(Phosphotransferase) domain 1"/>
    <property type="match status" value="1"/>
</dbReference>
<dbReference type="PANTHER" id="PTHR24417">
    <property type="entry name" value="SERINE/THREONINE-PROTEIN KINASE LMTK1"/>
    <property type="match status" value="1"/>
</dbReference>
<dbReference type="GO" id="GO:0055037">
    <property type="term" value="C:recycling endosome"/>
    <property type="evidence" value="ECO:0007669"/>
    <property type="project" value="Ensembl"/>
</dbReference>
<keyword evidence="24" id="KW-1185">Reference proteome</keyword>
<evidence type="ECO:0000256" key="1">
    <source>
        <dbReference type="ARBA" id="ARBA00004141"/>
    </source>
</evidence>
<dbReference type="FunFam" id="3.30.200.20:FF:000275">
    <property type="entry name" value="Apoptosis associated tyrosine kinase"/>
    <property type="match status" value="1"/>
</dbReference>
<dbReference type="RefSeq" id="XP_029857919.1">
    <property type="nucleotide sequence ID" value="XM_030002059.2"/>
</dbReference>
<keyword evidence="11" id="KW-0472">Membrane</keyword>
<feature type="region of interest" description="Disordered" evidence="20">
    <location>
        <begin position="1280"/>
        <end position="1299"/>
    </location>
</feature>
<comment type="subcellular location">
    <subcellularLocation>
        <location evidence="1">Membrane</location>
        <topology evidence="1">Multi-pass membrane protein</topology>
    </subcellularLocation>
</comment>
<dbReference type="PRINTS" id="PR00109">
    <property type="entry name" value="TYRKINASE"/>
</dbReference>
<evidence type="ECO:0000256" key="14">
    <source>
        <dbReference type="ARBA" id="ARBA00056664"/>
    </source>
</evidence>
<evidence type="ECO:0000313" key="23">
    <source>
        <dbReference type="Ensembl" id="ENSACCP00020023143.1"/>
    </source>
</evidence>
<dbReference type="InParanoid" id="A0A663FFB0"/>
<evidence type="ECO:0000256" key="21">
    <source>
        <dbReference type="SAM" id="SignalP"/>
    </source>
</evidence>
<protein>
    <recommendedName>
        <fullName evidence="16">Serine/threonine-protein kinase LMTK2</fullName>
        <ecNumber evidence="2">2.7.11.1</ecNumber>
    </recommendedName>
    <alternativeName>
        <fullName evidence="17">Brain-enriched kinase</fullName>
    </alternativeName>
    <alternativeName>
        <fullName evidence="18">Lemur tyrosine kinase 2</fullName>
    </alternativeName>
</protein>
<feature type="region of interest" description="Disordered" evidence="20">
    <location>
        <begin position="1006"/>
        <end position="1030"/>
    </location>
</feature>
<evidence type="ECO:0000256" key="3">
    <source>
        <dbReference type="ARBA" id="ARBA00022527"/>
    </source>
</evidence>
<feature type="compositionally biased region" description="Basic and acidic residues" evidence="20">
    <location>
        <begin position="827"/>
        <end position="836"/>
    </location>
</feature>
<keyword evidence="5" id="KW-0808">Transferase</keyword>
<evidence type="ECO:0000256" key="8">
    <source>
        <dbReference type="ARBA" id="ARBA00022777"/>
    </source>
</evidence>
<reference evidence="23" key="2">
    <citation type="submission" date="2025-09" db="UniProtKB">
        <authorList>
            <consortium name="Ensembl"/>
        </authorList>
    </citation>
    <scope>IDENTIFICATION</scope>
</reference>
<evidence type="ECO:0000256" key="18">
    <source>
        <dbReference type="ARBA" id="ARBA00079456"/>
    </source>
</evidence>
<evidence type="ECO:0000256" key="12">
    <source>
        <dbReference type="ARBA" id="ARBA00047899"/>
    </source>
</evidence>
<feature type="domain" description="Protein kinase" evidence="22">
    <location>
        <begin position="152"/>
        <end position="422"/>
    </location>
</feature>
<dbReference type="GO" id="GO:0032456">
    <property type="term" value="P:endocytic recycling"/>
    <property type="evidence" value="ECO:0007669"/>
    <property type="project" value="Ensembl"/>
</dbReference>
<keyword evidence="10" id="KW-1133">Transmembrane helix</keyword>
<dbReference type="PROSITE" id="PS50011">
    <property type="entry name" value="PROTEIN_KINASE_DOM"/>
    <property type="match status" value="1"/>
</dbReference>
<keyword evidence="6" id="KW-0812">Transmembrane</keyword>
<dbReference type="PROSITE" id="PS00107">
    <property type="entry name" value="PROTEIN_KINASE_ATP"/>
    <property type="match status" value="1"/>
</dbReference>
<dbReference type="InterPro" id="IPR001245">
    <property type="entry name" value="Ser-Thr/Tyr_kinase_cat_dom"/>
</dbReference>
<evidence type="ECO:0000256" key="4">
    <source>
        <dbReference type="ARBA" id="ARBA00022553"/>
    </source>
</evidence>
<dbReference type="PROSITE" id="PS00109">
    <property type="entry name" value="PROTEIN_KINASE_TYR"/>
    <property type="match status" value="1"/>
</dbReference>
<evidence type="ECO:0000256" key="2">
    <source>
        <dbReference type="ARBA" id="ARBA00012513"/>
    </source>
</evidence>
<dbReference type="InterPro" id="IPR000719">
    <property type="entry name" value="Prot_kinase_dom"/>
</dbReference>
<evidence type="ECO:0000259" key="22">
    <source>
        <dbReference type="PROSITE" id="PS50011"/>
    </source>
</evidence>
<keyword evidence="9 19" id="KW-0067">ATP-binding</keyword>
<keyword evidence="3" id="KW-0723">Serine/threonine-protein kinase</keyword>
<keyword evidence="4" id="KW-0597">Phosphoprotein</keyword>
<dbReference type="GO" id="GO:0048471">
    <property type="term" value="C:perinuclear region of cytoplasm"/>
    <property type="evidence" value="ECO:0007669"/>
    <property type="project" value="Ensembl"/>
</dbReference>
<keyword evidence="7 19" id="KW-0547">Nucleotide-binding</keyword>
<feature type="region of interest" description="Disordered" evidence="20">
    <location>
        <begin position="1"/>
        <end position="20"/>
    </location>
</feature>
<evidence type="ECO:0000256" key="17">
    <source>
        <dbReference type="ARBA" id="ARBA00079358"/>
    </source>
</evidence>
<evidence type="ECO:0000256" key="13">
    <source>
        <dbReference type="ARBA" id="ARBA00048679"/>
    </source>
</evidence>
<dbReference type="SUPFAM" id="SSF56112">
    <property type="entry name" value="Protein kinase-like (PK-like)"/>
    <property type="match status" value="1"/>
</dbReference>
<evidence type="ECO:0000256" key="11">
    <source>
        <dbReference type="ARBA" id="ARBA00023136"/>
    </source>
</evidence>
<evidence type="ECO:0000256" key="19">
    <source>
        <dbReference type="PROSITE-ProRule" id="PRU10141"/>
    </source>
</evidence>
<organism evidence="23 24">
    <name type="scientific">Aquila chrysaetos chrysaetos</name>
    <dbReference type="NCBI Taxonomy" id="223781"/>
    <lineage>
        <taxon>Eukaryota</taxon>
        <taxon>Metazoa</taxon>
        <taxon>Chordata</taxon>
        <taxon>Craniata</taxon>
        <taxon>Vertebrata</taxon>
        <taxon>Euteleostomi</taxon>
        <taxon>Archelosauria</taxon>
        <taxon>Archosauria</taxon>
        <taxon>Dinosauria</taxon>
        <taxon>Saurischia</taxon>
        <taxon>Theropoda</taxon>
        <taxon>Coelurosauria</taxon>
        <taxon>Aves</taxon>
        <taxon>Neognathae</taxon>
        <taxon>Neoaves</taxon>
        <taxon>Telluraves</taxon>
        <taxon>Accipitrimorphae</taxon>
        <taxon>Accipitriformes</taxon>
        <taxon>Accipitridae</taxon>
        <taxon>Accipitrinae</taxon>
        <taxon>Aquila</taxon>
    </lineage>
</organism>
<evidence type="ECO:0000256" key="15">
    <source>
        <dbReference type="ARBA" id="ARBA00063938"/>
    </source>
</evidence>
<name>A0A663FFB0_AQUCH</name>
<feature type="region of interest" description="Disordered" evidence="20">
    <location>
        <begin position="797"/>
        <end position="836"/>
    </location>
</feature>
<feature type="compositionally biased region" description="Gly residues" evidence="20">
    <location>
        <begin position="1"/>
        <end position="19"/>
    </location>
</feature>
<feature type="compositionally biased region" description="Polar residues" evidence="20">
    <location>
        <begin position="1462"/>
        <end position="1474"/>
    </location>
</feature>
<accession>A0A663FFB0</accession>
<evidence type="ECO:0000256" key="10">
    <source>
        <dbReference type="ARBA" id="ARBA00022989"/>
    </source>
</evidence>
<dbReference type="GeneTree" id="ENSGT00940000158475"/>
<dbReference type="KEGG" id="achc:115335820"/>
<dbReference type="PANTHER" id="PTHR24417:SF8">
    <property type="entry name" value="SERINE_THREONINE-PROTEIN KINASE LMTK2"/>
    <property type="match status" value="1"/>
</dbReference>
<dbReference type="GO" id="GO:0005794">
    <property type="term" value="C:Golgi apparatus"/>
    <property type="evidence" value="ECO:0007669"/>
    <property type="project" value="Ensembl"/>
</dbReference>
<feature type="compositionally biased region" description="Polar residues" evidence="20">
    <location>
        <begin position="1437"/>
        <end position="1453"/>
    </location>
</feature>
<comment type="catalytic activity">
    <reaction evidence="12">
        <text>L-threonyl-[protein] + ATP = O-phospho-L-threonyl-[protein] + ADP + H(+)</text>
        <dbReference type="Rhea" id="RHEA:46608"/>
        <dbReference type="Rhea" id="RHEA-COMP:11060"/>
        <dbReference type="Rhea" id="RHEA-COMP:11605"/>
        <dbReference type="ChEBI" id="CHEBI:15378"/>
        <dbReference type="ChEBI" id="CHEBI:30013"/>
        <dbReference type="ChEBI" id="CHEBI:30616"/>
        <dbReference type="ChEBI" id="CHEBI:61977"/>
        <dbReference type="ChEBI" id="CHEBI:456216"/>
        <dbReference type="EC" id="2.7.11.1"/>
    </reaction>
</comment>
<feature type="binding site" evidence="19">
    <location>
        <position position="183"/>
    </location>
    <ligand>
        <name>ATP</name>
        <dbReference type="ChEBI" id="CHEBI:30616"/>
    </ligand>
</feature>
<dbReference type="InterPro" id="IPR008266">
    <property type="entry name" value="Tyr_kinase_AS"/>
</dbReference>
<evidence type="ECO:0000313" key="24">
    <source>
        <dbReference type="Proteomes" id="UP000472275"/>
    </source>
</evidence>
<comment type="function">
    <text evidence="14">Phosphorylates PPP1C, phosphorylase b and CFTR.</text>
</comment>
<evidence type="ECO:0000256" key="7">
    <source>
        <dbReference type="ARBA" id="ARBA00022741"/>
    </source>
</evidence>
<dbReference type="InterPro" id="IPR017441">
    <property type="entry name" value="Protein_kinase_ATP_BS"/>
</dbReference>
<feature type="compositionally biased region" description="Acidic residues" evidence="20">
    <location>
        <begin position="1412"/>
        <end position="1427"/>
    </location>
</feature>
<feature type="signal peptide" evidence="21">
    <location>
        <begin position="1"/>
        <end position="42"/>
    </location>
</feature>
<comment type="catalytic activity">
    <reaction evidence="13">
        <text>L-seryl-[protein] + ATP = O-phospho-L-seryl-[protein] + ADP + H(+)</text>
        <dbReference type="Rhea" id="RHEA:17989"/>
        <dbReference type="Rhea" id="RHEA-COMP:9863"/>
        <dbReference type="Rhea" id="RHEA-COMP:11604"/>
        <dbReference type="ChEBI" id="CHEBI:15378"/>
        <dbReference type="ChEBI" id="CHEBI:29999"/>
        <dbReference type="ChEBI" id="CHEBI:30616"/>
        <dbReference type="ChEBI" id="CHEBI:83421"/>
        <dbReference type="ChEBI" id="CHEBI:456216"/>
        <dbReference type="EC" id="2.7.11.1"/>
    </reaction>
</comment>
<dbReference type="GO" id="GO:0005769">
    <property type="term" value="C:early endosome"/>
    <property type="evidence" value="ECO:0007669"/>
    <property type="project" value="Ensembl"/>
</dbReference>
<dbReference type="Pfam" id="PF07714">
    <property type="entry name" value="PK_Tyr_Ser-Thr"/>
    <property type="match status" value="1"/>
</dbReference>
<dbReference type="GO" id="GO:0005524">
    <property type="term" value="F:ATP binding"/>
    <property type="evidence" value="ECO:0007669"/>
    <property type="project" value="UniProtKB-UniRule"/>
</dbReference>
<feature type="compositionally biased region" description="Acidic residues" evidence="20">
    <location>
        <begin position="1280"/>
        <end position="1298"/>
    </location>
</feature>
<evidence type="ECO:0000256" key="6">
    <source>
        <dbReference type="ARBA" id="ARBA00022692"/>
    </source>
</evidence>
<dbReference type="Proteomes" id="UP000472275">
    <property type="component" value="Chromosome 25"/>
</dbReference>
<dbReference type="GeneID" id="115335820"/>
<proteinExistence type="predicted"/>
<dbReference type="GO" id="GO:0004674">
    <property type="term" value="F:protein serine/threonine kinase activity"/>
    <property type="evidence" value="ECO:0007669"/>
    <property type="project" value="UniProtKB-KW"/>
</dbReference>
<evidence type="ECO:0000256" key="20">
    <source>
        <dbReference type="SAM" id="MobiDB-lite"/>
    </source>
</evidence>
<feature type="region of interest" description="Disordered" evidence="20">
    <location>
        <begin position="1489"/>
        <end position="1508"/>
    </location>
</feature>
<feature type="compositionally biased region" description="Polar residues" evidence="20">
    <location>
        <begin position="798"/>
        <end position="823"/>
    </location>
</feature>
<dbReference type="Ensembl" id="ENSACCT00020024163.1">
    <property type="protein sequence ID" value="ENSACCP00020023143.1"/>
    <property type="gene ID" value="ENSACCG00020015896.1"/>
</dbReference>
<dbReference type="FunFam" id="1.10.510.10:FF:000386">
    <property type="entry name" value="serine/threonine-protein kinase LMTK2 isoform X1"/>
    <property type="match status" value="1"/>
</dbReference>